<comment type="subcellular location">
    <subcellularLocation>
        <location evidence="1">Cell membrane</location>
    </subcellularLocation>
</comment>
<dbReference type="SUPFAM" id="SSF53955">
    <property type="entry name" value="Lysozyme-like"/>
    <property type="match status" value="1"/>
</dbReference>
<reference evidence="20 21" key="1">
    <citation type="journal article" date="2021" name="bioRxiv">
        <title>Unique metabolic strategies in Hadean analogues reveal hints for primordial physiology.</title>
        <authorList>
            <person name="Nobu M.K."/>
            <person name="Nakai R."/>
            <person name="Tamazawa S."/>
            <person name="Mori H."/>
            <person name="Toyoda A."/>
            <person name="Ijiri A."/>
            <person name="Suzuki S."/>
            <person name="Kurokawa K."/>
            <person name="Kamagata Y."/>
            <person name="Tamaki H."/>
        </authorList>
    </citation>
    <scope>NUCLEOTIDE SEQUENCE [LARGE SCALE GENOMIC DNA]</scope>
    <source>
        <strain evidence="20">BS525</strain>
    </source>
</reference>
<dbReference type="GO" id="GO:0008360">
    <property type="term" value="P:regulation of cell shape"/>
    <property type="evidence" value="ECO:0007669"/>
    <property type="project" value="UniProtKB-KW"/>
</dbReference>
<evidence type="ECO:0000256" key="11">
    <source>
        <dbReference type="ARBA" id="ARBA00022984"/>
    </source>
</evidence>
<evidence type="ECO:0000256" key="15">
    <source>
        <dbReference type="ARBA" id="ARBA00023316"/>
    </source>
</evidence>
<feature type="domain" description="Penicillin-binding protein transpeptidase" evidence="18">
    <location>
        <begin position="352"/>
        <end position="590"/>
    </location>
</feature>
<evidence type="ECO:0000256" key="14">
    <source>
        <dbReference type="ARBA" id="ARBA00023268"/>
    </source>
</evidence>
<evidence type="ECO:0000256" key="7">
    <source>
        <dbReference type="ARBA" id="ARBA00022679"/>
    </source>
</evidence>
<name>A0A9E2BJN3_PSYF1</name>
<gene>
    <name evidence="20" type="primary">pbpG</name>
    <name evidence="20" type="ORF">DDT42_00159</name>
</gene>
<evidence type="ECO:0000256" key="2">
    <source>
        <dbReference type="ARBA" id="ARBA00004752"/>
    </source>
</evidence>
<keyword evidence="9" id="KW-0378">Hydrolase</keyword>
<evidence type="ECO:0000256" key="10">
    <source>
        <dbReference type="ARBA" id="ARBA00022960"/>
    </source>
</evidence>
<organism evidence="20 21">
    <name type="scientific">Psychracetigena formicireducens</name>
    <dbReference type="NCBI Taxonomy" id="2986056"/>
    <lineage>
        <taxon>Bacteria</taxon>
        <taxon>Bacillati</taxon>
        <taxon>Candidatus Lithacetigenota</taxon>
        <taxon>Candidatus Psychracetigena</taxon>
    </lineage>
</organism>
<evidence type="ECO:0000256" key="12">
    <source>
        <dbReference type="ARBA" id="ARBA00022989"/>
    </source>
</evidence>
<dbReference type="GO" id="GO:0008955">
    <property type="term" value="F:peptidoglycan glycosyltransferase activity"/>
    <property type="evidence" value="ECO:0007669"/>
    <property type="project" value="UniProtKB-EC"/>
</dbReference>
<keyword evidence="14" id="KW-0511">Multifunctional enzyme</keyword>
<evidence type="ECO:0000256" key="9">
    <source>
        <dbReference type="ARBA" id="ARBA00022801"/>
    </source>
</evidence>
<comment type="caution">
    <text evidence="20">The sequence shown here is derived from an EMBL/GenBank/DDBJ whole genome shotgun (WGS) entry which is preliminary data.</text>
</comment>
<dbReference type="Proteomes" id="UP000811545">
    <property type="component" value="Unassembled WGS sequence"/>
</dbReference>
<accession>A0A9E2BJN3</accession>
<dbReference type="InterPro" id="IPR023346">
    <property type="entry name" value="Lysozyme-like_dom_sf"/>
</dbReference>
<dbReference type="PANTHER" id="PTHR32282:SF11">
    <property type="entry name" value="PENICILLIN-BINDING PROTEIN 1B"/>
    <property type="match status" value="1"/>
</dbReference>
<dbReference type="NCBIfam" id="TIGR02074">
    <property type="entry name" value="PBP_1a_fam"/>
    <property type="match status" value="1"/>
</dbReference>
<evidence type="ECO:0000256" key="17">
    <source>
        <dbReference type="ARBA" id="ARBA00049902"/>
    </source>
</evidence>
<feature type="domain" description="Glycosyl transferase family 51" evidence="19">
    <location>
        <begin position="75"/>
        <end position="250"/>
    </location>
</feature>
<keyword evidence="15" id="KW-0961">Cell wall biogenesis/degradation</keyword>
<dbReference type="GO" id="GO:0009002">
    <property type="term" value="F:serine-type D-Ala-D-Ala carboxypeptidase activity"/>
    <property type="evidence" value="ECO:0007669"/>
    <property type="project" value="UniProtKB-EC"/>
</dbReference>
<evidence type="ECO:0000256" key="8">
    <source>
        <dbReference type="ARBA" id="ARBA00022692"/>
    </source>
</evidence>
<evidence type="ECO:0000313" key="20">
    <source>
        <dbReference type="EMBL" id="MBT9144324.1"/>
    </source>
</evidence>
<keyword evidence="11" id="KW-0573">Peptidoglycan synthesis</keyword>
<dbReference type="InterPro" id="IPR036950">
    <property type="entry name" value="PBP_transglycosylase"/>
</dbReference>
<keyword evidence="8" id="KW-0812">Transmembrane</keyword>
<comment type="catalytic activity">
    <reaction evidence="16">
        <text>Preferential cleavage: (Ac)2-L-Lys-D-Ala-|-D-Ala. Also transpeptidation of peptidyl-alanyl moieties that are N-acyl substituents of D-alanine.</text>
        <dbReference type="EC" id="3.4.16.4"/>
    </reaction>
</comment>
<keyword evidence="6" id="KW-0328">Glycosyltransferase</keyword>
<dbReference type="InterPro" id="IPR001264">
    <property type="entry name" value="Glyco_trans_51"/>
</dbReference>
<evidence type="ECO:0000259" key="18">
    <source>
        <dbReference type="Pfam" id="PF00905"/>
    </source>
</evidence>
<dbReference type="InterPro" id="IPR001460">
    <property type="entry name" value="PCN-bd_Tpept"/>
</dbReference>
<comment type="pathway">
    <text evidence="2">Cell wall biogenesis; peptidoglycan biosynthesis.</text>
</comment>
<evidence type="ECO:0000256" key="4">
    <source>
        <dbReference type="ARBA" id="ARBA00022645"/>
    </source>
</evidence>
<dbReference type="InterPro" id="IPR050396">
    <property type="entry name" value="Glycosyltr_51/Transpeptidase"/>
</dbReference>
<evidence type="ECO:0000256" key="16">
    <source>
        <dbReference type="ARBA" id="ARBA00034000"/>
    </source>
</evidence>
<proteinExistence type="predicted"/>
<dbReference type="FunFam" id="1.10.3810.10:FF:000003">
    <property type="entry name" value="Penicillin-binding protein 1a"/>
    <property type="match status" value="1"/>
</dbReference>
<dbReference type="AlphaFoldDB" id="A0A9E2BJN3"/>
<evidence type="ECO:0000256" key="13">
    <source>
        <dbReference type="ARBA" id="ARBA00023136"/>
    </source>
</evidence>
<keyword evidence="3" id="KW-1003">Cell membrane</keyword>
<dbReference type="GO" id="GO:0071555">
    <property type="term" value="P:cell wall organization"/>
    <property type="evidence" value="ECO:0007669"/>
    <property type="project" value="UniProtKB-KW"/>
</dbReference>
<dbReference type="Gene3D" id="3.40.710.10">
    <property type="entry name" value="DD-peptidase/beta-lactamase superfamily"/>
    <property type="match status" value="1"/>
</dbReference>
<keyword evidence="10" id="KW-0133">Cell shape</keyword>
<keyword evidence="12" id="KW-1133">Transmembrane helix</keyword>
<dbReference type="GO" id="GO:0009252">
    <property type="term" value="P:peptidoglycan biosynthetic process"/>
    <property type="evidence" value="ECO:0007669"/>
    <property type="project" value="UniProtKB-KW"/>
</dbReference>
<dbReference type="Gene3D" id="1.10.3810.10">
    <property type="entry name" value="Biosynthetic peptidoglycan transglycosylase-like"/>
    <property type="match status" value="1"/>
</dbReference>
<evidence type="ECO:0000256" key="6">
    <source>
        <dbReference type="ARBA" id="ARBA00022676"/>
    </source>
</evidence>
<dbReference type="GO" id="GO:0006508">
    <property type="term" value="P:proteolysis"/>
    <property type="evidence" value="ECO:0007669"/>
    <property type="project" value="UniProtKB-KW"/>
</dbReference>
<dbReference type="Pfam" id="PF00912">
    <property type="entry name" value="Transgly"/>
    <property type="match status" value="1"/>
</dbReference>
<dbReference type="GO" id="GO:0030288">
    <property type="term" value="C:outer membrane-bounded periplasmic space"/>
    <property type="evidence" value="ECO:0007669"/>
    <property type="project" value="TreeGrafter"/>
</dbReference>
<dbReference type="EMBL" id="QLTW01000004">
    <property type="protein sequence ID" value="MBT9144324.1"/>
    <property type="molecule type" value="Genomic_DNA"/>
</dbReference>
<sequence length="683" mass="76657">MTNTKNKQRKKSNKMKRAFIIASLFILTGTVVAISFLASNFIITLSENIQKIPLIMEELSMDVPEASQIFDSEGKLIAIIHLGERRFYTQLKDISPFLINAIISTEDVRFYNHYGIDLRGIFRALWVNIRTGRIAEGGSTITQQLARDLFNLTRERAWERKIKEIILALQLEREYSKDEILEMYLNIYFLGGGNYGVEAASRYYFGKLSRDLTLAESAMIAGIFTAPSRLNPRVNYEGAKNRMTVVLNRMLSNAVITEEQYKQALENPPLVRSLEETFTPSIQYFTDYVKEYLQKLLPRDILFGGGLRIYTSLNHEVQVHLEKALNSQLENLVKTRTIKEYKDEKGVRQPQGALIAINPQTGEILGMVGGRNYKETPLNRVFSLRQPGSTFKAFVYAAAIESKLVTPLTILNSEPITLNTPAGTWTPTEYVRIKGRNFYGPMNVRDALVRSSNIVAIKVALARGLTDIIALAQRMGINSKLEEVYSLPIGTNDVTLFELSFAYSVFANSGYKVDPLPVRLVTTANGVTVKEFTPVKSKVLSEEAAYVLTDIFKDVAKQVLRGGMRVNFPAAGKTGTSDKHRDAWFVGYTTDLLVGVWTGMDNDIAGANMVYNTGLFAQRIWQHAVVPFLSGREVLDFARPAGVEELYICNTSGLIATPSCPANSIRRELFFPSSSPKQYCNKH</sequence>
<evidence type="ECO:0000256" key="3">
    <source>
        <dbReference type="ARBA" id="ARBA00022475"/>
    </source>
</evidence>
<keyword evidence="4" id="KW-0121">Carboxypeptidase</keyword>
<dbReference type="GO" id="GO:0005886">
    <property type="term" value="C:plasma membrane"/>
    <property type="evidence" value="ECO:0007669"/>
    <property type="project" value="UniProtKB-SubCell"/>
</dbReference>
<evidence type="ECO:0000256" key="5">
    <source>
        <dbReference type="ARBA" id="ARBA00022670"/>
    </source>
</evidence>
<dbReference type="SUPFAM" id="SSF56601">
    <property type="entry name" value="beta-lactamase/transpeptidase-like"/>
    <property type="match status" value="1"/>
</dbReference>
<evidence type="ECO:0000259" key="19">
    <source>
        <dbReference type="Pfam" id="PF00912"/>
    </source>
</evidence>
<dbReference type="Pfam" id="PF00905">
    <property type="entry name" value="Transpeptidase"/>
    <property type="match status" value="1"/>
</dbReference>
<dbReference type="GO" id="GO:0008658">
    <property type="term" value="F:penicillin binding"/>
    <property type="evidence" value="ECO:0007669"/>
    <property type="project" value="InterPro"/>
</dbReference>
<dbReference type="InterPro" id="IPR012338">
    <property type="entry name" value="Beta-lactam/transpept-like"/>
</dbReference>
<keyword evidence="13" id="KW-0472">Membrane</keyword>
<evidence type="ECO:0000256" key="1">
    <source>
        <dbReference type="ARBA" id="ARBA00004236"/>
    </source>
</evidence>
<keyword evidence="5" id="KW-0645">Protease</keyword>
<comment type="catalytic activity">
    <reaction evidence="17">
        <text>[GlcNAc-(1-&gt;4)-Mur2Ac(oyl-L-Ala-gamma-D-Glu-L-Lys-D-Ala-D-Ala)](n)-di-trans,octa-cis-undecaprenyl diphosphate + beta-D-GlcNAc-(1-&gt;4)-Mur2Ac(oyl-L-Ala-gamma-D-Glu-L-Lys-D-Ala-D-Ala)-di-trans,octa-cis-undecaprenyl diphosphate = [GlcNAc-(1-&gt;4)-Mur2Ac(oyl-L-Ala-gamma-D-Glu-L-Lys-D-Ala-D-Ala)](n+1)-di-trans,octa-cis-undecaprenyl diphosphate + di-trans,octa-cis-undecaprenyl diphosphate + H(+)</text>
        <dbReference type="Rhea" id="RHEA:23708"/>
        <dbReference type="Rhea" id="RHEA-COMP:9602"/>
        <dbReference type="Rhea" id="RHEA-COMP:9603"/>
        <dbReference type="ChEBI" id="CHEBI:15378"/>
        <dbReference type="ChEBI" id="CHEBI:58405"/>
        <dbReference type="ChEBI" id="CHEBI:60033"/>
        <dbReference type="ChEBI" id="CHEBI:78435"/>
        <dbReference type="EC" id="2.4.99.28"/>
    </reaction>
</comment>
<evidence type="ECO:0000313" key="21">
    <source>
        <dbReference type="Proteomes" id="UP000811545"/>
    </source>
</evidence>
<dbReference type="PANTHER" id="PTHR32282">
    <property type="entry name" value="BINDING PROTEIN TRANSPEPTIDASE, PUTATIVE-RELATED"/>
    <property type="match status" value="1"/>
</dbReference>
<keyword evidence="7" id="KW-0808">Transferase</keyword>
<protein>
    <submittedName>
        <fullName evidence="20">Penicillin-binding protein 2D</fullName>
    </submittedName>
</protein>